<comment type="caution">
    <text evidence="1">The sequence shown here is derived from an EMBL/GenBank/DDBJ whole genome shotgun (WGS) entry which is preliminary data.</text>
</comment>
<evidence type="ECO:0000313" key="2">
    <source>
        <dbReference type="Proteomes" id="UP000828941"/>
    </source>
</evidence>
<organism evidence="1 2">
    <name type="scientific">Bauhinia variegata</name>
    <name type="common">Purple orchid tree</name>
    <name type="synonym">Phanera variegata</name>
    <dbReference type="NCBI Taxonomy" id="167791"/>
    <lineage>
        <taxon>Eukaryota</taxon>
        <taxon>Viridiplantae</taxon>
        <taxon>Streptophyta</taxon>
        <taxon>Embryophyta</taxon>
        <taxon>Tracheophyta</taxon>
        <taxon>Spermatophyta</taxon>
        <taxon>Magnoliopsida</taxon>
        <taxon>eudicotyledons</taxon>
        <taxon>Gunneridae</taxon>
        <taxon>Pentapetalae</taxon>
        <taxon>rosids</taxon>
        <taxon>fabids</taxon>
        <taxon>Fabales</taxon>
        <taxon>Fabaceae</taxon>
        <taxon>Cercidoideae</taxon>
        <taxon>Cercideae</taxon>
        <taxon>Bauhiniinae</taxon>
        <taxon>Bauhinia</taxon>
    </lineage>
</organism>
<dbReference type="EMBL" id="CM039428">
    <property type="protein sequence ID" value="KAI4350906.1"/>
    <property type="molecule type" value="Genomic_DNA"/>
</dbReference>
<dbReference type="Proteomes" id="UP000828941">
    <property type="component" value="Chromosome 3"/>
</dbReference>
<protein>
    <submittedName>
        <fullName evidence="1">Uncharacterized protein</fullName>
    </submittedName>
</protein>
<gene>
    <name evidence="1" type="ORF">L6164_005310</name>
</gene>
<proteinExistence type="predicted"/>
<sequence>MIQFWSSLSSLSPSYEYPANPFSPPLLSSLPISAAPRFFCLPFSSSSLLLSSQRRQLRRSLSRSLIFKSLRELR</sequence>
<evidence type="ECO:0000313" key="1">
    <source>
        <dbReference type="EMBL" id="KAI4350906.1"/>
    </source>
</evidence>
<accession>A0ACB9PQW1</accession>
<name>A0ACB9PQW1_BAUVA</name>
<keyword evidence="2" id="KW-1185">Reference proteome</keyword>
<reference evidence="1 2" key="1">
    <citation type="journal article" date="2022" name="DNA Res.">
        <title>Chromosomal-level genome assembly of the orchid tree Bauhinia variegata (Leguminosae; Cercidoideae) supports the allotetraploid origin hypothesis of Bauhinia.</title>
        <authorList>
            <person name="Zhong Y."/>
            <person name="Chen Y."/>
            <person name="Zheng D."/>
            <person name="Pang J."/>
            <person name="Liu Y."/>
            <person name="Luo S."/>
            <person name="Meng S."/>
            <person name="Qian L."/>
            <person name="Wei D."/>
            <person name="Dai S."/>
            <person name="Zhou R."/>
        </authorList>
    </citation>
    <scope>NUCLEOTIDE SEQUENCE [LARGE SCALE GENOMIC DNA]</scope>
    <source>
        <strain evidence="1">BV-YZ2020</strain>
    </source>
</reference>